<feature type="compositionally biased region" description="Basic and acidic residues" evidence="6">
    <location>
        <begin position="250"/>
        <end position="259"/>
    </location>
</feature>
<evidence type="ECO:0000256" key="3">
    <source>
        <dbReference type="ARBA" id="ARBA00023274"/>
    </source>
</evidence>
<gene>
    <name evidence="5" type="primary">rplD</name>
    <name evidence="7" type="ORF">UT63_C0013G0020</name>
</gene>
<evidence type="ECO:0000256" key="2">
    <source>
        <dbReference type="ARBA" id="ARBA00022980"/>
    </source>
</evidence>
<dbReference type="SUPFAM" id="SSF52166">
    <property type="entry name" value="Ribosomal protein L4"/>
    <property type="match status" value="1"/>
</dbReference>
<evidence type="ECO:0000256" key="1">
    <source>
        <dbReference type="ARBA" id="ARBA00010528"/>
    </source>
</evidence>
<accession>A0A0G0SG38</accession>
<evidence type="ECO:0000256" key="6">
    <source>
        <dbReference type="SAM" id="MobiDB-lite"/>
    </source>
</evidence>
<comment type="function">
    <text evidence="5">One of the primary rRNA binding proteins, this protein initially binds near the 5'-end of the 23S rRNA. It is important during the early stages of 50S assembly. It makes multiple contacts with different domains of the 23S rRNA in the assembled 50S subunit and ribosome.</text>
</comment>
<dbReference type="GO" id="GO:0003735">
    <property type="term" value="F:structural constituent of ribosome"/>
    <property type="evidence" value="ECO:0007669"/>
    <property type="project" value="InterPro"/>
</dbReference>
<evidence type="ECO:0000313" key="7">
    <source>
        <dbReference type="EMBL" id="KKR33660.1"/>
    </source>
</evidence>
<sequence length="275" mass="30339">MAVKNPKSKIQNPKKTTVKKELKVDVYDVAGKAVGKLDLPEEMFGAPADPKLLAQSVRIYLANQRQGTSAAKTRAEVSGTTKKMYKQKGTGRARHGTDKAPIFIGGGVTFAPKPREHSLSFSKKLKRKALFGAMTAKFEKGNMVFVQGLGSIAPKTKNMYETLLNLLSSGALTEKKNMISKILLVVPKALENVVLSARNIEGLNLMPANMVNPYEVLNSSNLVIMEEAVEVMKSTFLKEELKSKIKNQKSKTEEKEVKKTERKTKRSEKNKGDAK</sequence>
<dbReference type="GO" id="GO:0006412">
    <property type="term" value="P:translation"/>
    <property type="evidence" value="ECO:0007669"/>
    <property type="project" value="UniProtKB-UniRule"/>
</dbReference>
<dbReference type="Gene3D" id="3.40.1370.10">
    <property type="match status" value="1"/>
</dbReference>
<dbReference type="InterPro" id="IPR002136">
    <property type="entry name" value="Ribosomal_uL4"/>
</dbReference>
<dbReference type="EMBL" id="LBXN01000013">
    <property type="protein sequence ID" value="KKR33660.1"/>
    <property type="molecule type" value="Genomic_DNA"/>
</dbReference>
<comment type="similarity">
    <text evidence="1 5">Belongs to the universal ribosomal protein uL4 family.</text>
</comment>
<dbReference type="NCBIfam" id="TIGR03953">
    <property type="entry name" value="rplD_bact"/>
    <property type="match status" value="1"/>
</dbReference>
<dbReference type="Pfam" id="PF00573">
    <property type="entry name" value="Ribosomal_L4"/>
    <property type="match status" value="1"/>
</dbReference>
<evidence type="ECO:0000256" key="4">
    <source>
        <dbReference type="ARBA" id="ARBA00035244"/>
    </source>
</evidence>
<comment type="function">
    <text evidence="5">Forms part of the polypeptide exit tunnel.</text>
</comment>
<dbReference type="Proteomes" id="UP000034539">
    <property type="component" value="Unassembled WGS sequence"/>
</dbReference>
<keyword evidence="3 5" id="KW-0687">Ribonucleoprotein</keyword>
<protein>
    <recommendedName>
        <fullName evidence="4 5">Large ribosomal subunit protein uL4</fullName>
    </recommendedName>
</protein>
<dbReference type="GO" id="GO:0005840">
    <property type="term" value="C:ribosome"/>
    <property type="evidence" value="ECO:0007669"/>
    <property type="project" value="UniProtKB-KW"/>
</dbReference>
<dbReference type="AlphaFoldDB" id="A0A0G0SG38"/>
<dbReference type="GO" id="GO:1990904">
    <property type="term" value="C:ribonucleoprotein complex"/>
    <property type="evidence" value="ECO:0007669"/>
    <property type="project" value="UniProtKB-KW"/>
</dbReference>
<evidence type="ECO:0000313" key="8">
    <source>
        <dbReference type="Proteomes" id="UP000034539"/>
    </source>
</evidence>
<keyword evidence="5" id="KW-0699">rRNA-binding</keyword>
<dbReference type="PANTHER" id="PTHR10746">
    <property type="entry name" value="50S RIBOSOMAL PROTEIN L4"/>
    <property type="match status" value="1"/>
</dbReference>
<feature type="region of interest" description="Disordered" evidence="6">
    <location>
        <begin position="243"/>
        <end position="275"/>
    </location>
</feature>
<proteinExistence type="inferred from homology"/>
<keyword evidence="2 5" id="KW-0689">Ribosomal protein</keyword>
<dbReference type="InterPro" id="IPR013005">
    <property type="entry name" value="Ribosomal_uL4-like"/>
</dbReference>
<name>A0A0G0SG38_9BACT</name>
<comment type="subunit">
    <text evidence="5">Part of the 50S ribosomal subunit.</text>
</comment>
<evidence type="ECO:0000256" key="5">
    <source>
        <dbReference type="HAMAP-Rule" id="MF_01328"/>
    </source>
</evidence>
<dbReference type="PATRIC" id="fig|1618450.3.peg.397"/>
<dbReference type="HAMAP" id="MF_01328_B">
    <property type="entry name" value="Ribosomal_uL4_B"/>
    <property type="match status" value="1"/>
</dbReference>
<comment type="caution">
    <text evidence="7">The sequence shown here is derived from an EMBL/GenBank/DDBJ whole genome shotgun (WGS) entry which is preliminary data.</text>
</comment>
<keyword evidence="5" id="KW-0694">RNA-binding</keyword>
<organism evidence="7 8">
    <name type="scientific">Candidatus Gottesmanbacteria bacterium GW2011_GWC2_39_8</name>
    <dbReference type="NCBI Taxonomy" id="1618450"/>
    <lineage>
        <taxon>Bacteria</taxon>
        <taxon>Candidatus Gottesmaniibacteriota</taxon>
    </lineage>
</organism>
<dbReference type="InterPro" id="IPR023574">
    <property type="entry name" value="Ribosomal_uL4_dom_sf"/>
</dbReference>
<reference evidence="7 8" key="1">
    <citation type="journal article" date="2015" name="Nature">
        <title>rRNA introns, odd ribosomes, and small enigmatic genomes across a large radiation of phyla.</title>
        <authorList>
            <person name="Brown C.T."/>
            <person name="Hug L.A."/>
            <person name="Thomas B.C."/>
            <person name="Sharon I."/>
            <person name="Castelle C.J."/>
            <person name="Singh A."/>
            <person name="Wilkins M.J."/>
            <person name="Williams K.H."/>
            <person name="Banfield J.F."/>
        </authorList>
    </citation>
    <scope>NUCLEOTIDE SEQUENCE [LARGE SCALE GENOMIC DNA]</scope>
</reference>
<dbReference type="GO" id="GO:0019843">
    <property type="term" value="F:rRNA binding"/>
    <property type="evidence" value="ECO:0007669"/>
    <property type="project" value="UniProtKB-UniRule"/>
</dbReference>
<dbReference type="PANTHER" id="PTHR10746:SF6">
    <property type="entry name" value="LARGE RIBOSOMAL SUBUNIT PROTEIN UL4M"/>
    <property type="match status" value="1"/>
</dbReference>